<dbReference type="InterPro" id="IPR058805">
    <property type="entry name" value="SpaO_FliMN_C_rel"/>
</dbReference>
<accession>A0A068ZD87</accession>
<sequence length="310" mass="34969">MLNIRRISARQAEVTRWQQRYHPERYITIPRGADRYFQLWLVSATEKIRALIPADSWCRFTYPELVNCAWQGLDDLAITDIFTMENQGKTFFAGHYRIDNPQIVMGINDGQPWLTLDEPALGTVLMASPLNQLSVRPPPNPLWANITQRIDWVLGNSHISASLLRSIALHDVLRIQQLQLCLTVAGRQIACFQKKQEGLLMVEEMIENPVQKEEVPANLHDDIPQEALAPFDLANISVQLTFVLGHSDIPLSELAYIQPGATYSIGADKEREVKVYANKQLVAEGELIYIGEEGELGLEITRLACKGQLG</sequence>
<dbReference type="EMBL" id="CP050855">
    <property type="protein sequence ID" value="QLH63683.1"/>
    <property type="molecule type" value="Genomic_DNA"/>
</dbReference>
<dbReference type="InterPro" id="IPR001172">
    <property type="entry name" value="FliN_T3SS_HrcQb"/>
</dbReference>
<dbReference type="Pfam" id="PF26304">
    <property type="entry name" value="FliMN_C_rel"/>
    <property type="match status" value="1"/>
</dbReference>
<dbReference type="RefSeq" id="WP_040267059.1">
    <property type="nucleotide sequence ID" value="NZ_CAXKXZ010000042.1"/>
</dbReference>
<dbReference type="AlphaFoldDB" id="A0A068ZD87"/>
<reference evidence="4 5" key="1">
    <citation type="journal article" date="2014" name="Genome Announc.">
        <title>Whole-Genome Sequence of Serratia symbiotica Strain CWBI-2.3T, a Free-Living Symbiont of the Black Bean Aphid Aphis fabae.</title>
        <authorList>
            <person name="Foray V."/>
            <person name="Grigorescu A.S."/>
            <person name="Sabri A."/>
            <person name="Haubruge E."/>
            <person name="Lognay G."/>
            <person name="Francis F."/>
            <person name="Fauconnier M.L."/>
            <person name="Hance T."/>
            <person name="Thonart P."/>
        </authorList>
    </citation>
    <scope>NUCLEOTIDE SEQUENCE [LARGE SCALE GENOMIC DNA]</scope>
    <source>
        <strain evidence="4">CWBI-2.3</strain>
    </source>
</reference>
<protein>
    <submittedName>
        <fullName evidence="4">Type III secretion protein</fullName>
    </submittedName>
</protein>
<dbReference type="InterPro" id="IPR036429">
    <property type="entry name" value="SpoA-like_sf"/>
</dbReference>
<dbReference type="SUPFAM" id="SSF101801">
    <property type="entry name" value="Surface presentation of antigens (SPOA)"/>
    <property type="match status" value="1"/>
</dbReference>
<dbReference type="GeneID" id="93737423"/>
<evidence type="ECO:0000313" key="4">
    <source>
        <dbReference type="EMBL" id="QLH63683.1"/>
    </source>
</evidence>
<evidence type="ECO:0000256" key="1">
    <source>
        <dbReference type="ARBA" id="ARBA00009226"/>
    </source>
</evidence>
<evidence type="ECO:0000259" key="2">
    <source>
        <dbReference type="Pfam" id="PF01052"/>
    </source>
</evidence>
<dbReference type="Pfam" id="PF01052">
    <property type="entry name" value="FliMN_C"/>
    <property type="match status" value="1"/>
</dbReference>
<dbReference type="STRING" id="138074.SYMBAF_90299"/>
<dbReference type="Proteomes" id="UP000042738">
    <property type="component" value="Chromosome"/>
</dbReference>
<dbReference type="Gene3D" id="2.30.330.10">
    <property type="entry name" value="SpoA-like"/>
    <property type="match status" value="1"/>
</dbReference>
<dbReference type="PRINTS" id="PR00956">
    <property type="entry name" value="FLGMOTORFLIN"/>
</dbReference>
<dbReference type="InterPro" id="IPR001543">
    <property type="entry name" value="FliN-like_C"/>
</dbReference>
<evidence type="ECO:0000259" key="3">
    <source>
        <dbReference type="Pfam" id="PF26304"/>
    </source>
</evidence>
<evidence type="ECO:0000313" key="5">
    <source>
        <dbReference type="Proteomes" id="UP000042738"/>
    </source>
</evidence>
<comment type="similarity">
    <text evidence="1">Belongs to the FliN/MopA/SpaO family.</text>
</comment>
<dbReference type="GO" id="GO:0006935">
    <property type="term" value="P:chemotaxis"/>
    <property type="evidence" value="ECO:0007669"/>
    <property type="project" value="InterPro"/>
</dbReference>
<organism evidence="4 5">
    <name type="scientific">Serratia symbiotica</name>
    <dbReference type="NCBI Taxonomy" id="138074"/>
    <lineage>
        <taxon>Bacteria</taxon>
        <taxon>Pseudomonadati</taxon>
        <taxon>Pseudomonadota</taxon>
        <taxon>Gammaproteobacteria</taxon>
        <taxon>Enterobacterales</taxon>
        <taxon>Yersiniaceae</taxon>
        <taxon>Serratia</taxon>
    </lineage>
</organism>
<proteinExistence type="inferred from homology"/>
<gene>
    <name evidence="4" type="ORF">SYMBAF_13095</name>
</gene>
<dbReference type="GO" id="GO:0009425">
    <property type="term" value="C:bacterial-type flagellum basal body"/>
    <property type="evidence" value="ECO:0007669"/>
    <property type="project" value="InterPro"/>
</dbReference>
<name>A0A068ZD87_9GAMM</name>
<dbReference type="GO" id="GO:0003774">
    <property type="term" value="F:cytoskeletal motor activity"/>
    <property type="evidence" value="ECO:0007669"/>
    <property type="project" value="InterPro"/>
</dbReference>
<feature type="domain" description="Flagellar motor switch protein FliN-like C-terminal" evidence="2">
    <location>
        <begin position="233"/>
        <end position="303"/>
    </location>
</feature>
<dbReference type="GO" id="GO:0071973">
    <property type="term" value="P:bacterial-type flagellum-dependent cell motility"/>
    <property type="evidence" value="ECO:0007669"/>
    <property type="project" value="InterPro"/>
</dbReference>
<feature type="domain" description="SpaO FliM/N C-terminal related" evidence="3">
    <location>
        <begin position="144"/>
        <end position="206"/>
    </location>
</feature>